<dbReference type="GO" id="GO:0008168">
    <property type="term" value="F:methyltransferase activity"/>
    <property type="evidence" value="ECO:0007669"/>
    <property type="project" value="UniProtKB-KW"/>
</dbReference>
<evidence type="ECO:0000313" key="3">
    <source>
        <dbReference type="EMBL" id="SMO79111.1"/>
    </source>
</evidence>
<reference evidence="3 4" key="1">
    <citation type="submission" date="2017-05" db="EMBL/GenBank/DDBJ databases">
        <authorList>
            <person name="Varghese N."/>
            <person name="Submissions S."/>
        </authorList>
    </citation>
    <scope>NUCLEOTIDE SEQUENCE [LARGE SCALE GENOMIC DNA]</scope>
    <source>
        <strain evidence="3 4">DSM 28009</strain>
    </source>
</reference>
<keyword evidence="4" id="KW-1185">Reference proteome</keyword>
<organism evidence="3 4">
    <name type="scientific">Ruegeria faecimaris</name>
    <dbReference type="NCBI Taxonomy" id="686389"/>
    <lineage>
        <taxon>Bacteria</taxon>
        <taxon>Pseudomonadati</taxon>
        <taxon>Pseudomonadota</taxon>
        <taxon>Alphaproteobacteria</taxon>
        <taxon>Rhodobacterales</taxon>
        <taxon>Roseobacteraceae</taxon>
        <taxon>Ruegeria</taxon>
    </lineage>
</organism>
<protein>
    <submittedName>
        <fullName evidence="3">Methyltransferase domain-containing protein</fullName>
    </submittedName>
</protein>
<feature type="domain" description="Methyltransferase" evidence="2">
    <location>
        <begin position="37"/>
        <end position="130"/>
    </location>
</feature>
<sequence length="170" mass="18991">MAYNYDKLYGETRNALGQPTSVFVKFFDQLDQHNVRVLDVGCGQGRDAIFIANLGHRVVGVDISPNGIRDLRAAATKENLEVEGVVADITTYNPEGLFDIVLIDRTLHMLDRPSRGTVLNSLMDHVSDDGWLLIADESPNIADFKATALAHGLDWKTHFAERGYLFMRRS</sequence>
<proteinExistence type="predicted"/>
<keyword evidence="3" id="KW-0489">Methyltransferase</keyword>
<dbReference type="SUPFAM" id="SSF53335">
    <property type="entry name" value="S-adenosyl-L-methionine-dependent methyltransferases"/>
    <property type="match status" value="1"/>
</dbReference>
<dbReference type="RefSeq" id="WP_142638399.1">
    <property type="nucleotide sequence ID" value="NZ_FXTE01000009.1"/>
</dbReference>
<dbReference type="InterPro" id="IPR029063">
    <property type="entry name" value="SAM-dependent_MTases_sf"/>
</dbReference>
<name>A0A521E6S7_9RHOB</name>
<dbReference type="AlphaFoldDB" id="A0A521E6S7"/>
<evidence type="ECO:0000256" key="1">
    <source>
        <dbReference type="ARBA" id="ARBA00022679"/>
    </source>
</evidence>
<gene>
    <name evidence="3" type="ORF">SAMN06265380_109101</name>
</gene>
<dbReference type="CDD" id="cd02440">
    <property type="entry name" value="AdoMet_MTases"/>
    <property type="match status" value="1"/>
</dbReference>
<dbReference type="GO" id="GO:0032259">
    <property type="term" value="P:methylation"/>
    <property type="evidence" value="ECO:0007669"/>
    <property type="project" value="UniProtKB-KW"/>
</dbReference>
<dbReference type="EMBL" id="FXTE01000009">
    <property type="protein sequence ID" value="SMO79111.1"/>
    <property type="molecule type" value="Genomic_DNA"/>
</dbReference>
<dbReference type="OrthoDB" id="9765084at2"/>
<evidence type="ECO:0000259" key="2">
    <source>
        <dbReference type="Pfam" id="PF13649"/>
    </source>
</evidence>
<dbReference type="InterPro" id="IPR041698">
    <property type="entry name" value="Methyltransf_25"/>
</dbReference>
<evidence type="ECO:0000313" key="4">
    <source>
        <dbReference type="Proteomes" id="UP000319555"/>
    </source>
</evidence>
<dbReference type="Pfam" id="PF13649">
    <property type="entry name" value="Methyltransf_25"/>
    <property type="match status" value="1"/>
</dbReference>
<dbReference type="PANTHER" id="PTHR43861">
    <property type="entry name" value="TRANS-ACONITATE 2-METHYLTRANSFERASE-RELATED"/>
    <property type="match status" value="1"/>
</dbReference>
<keyword evidence="1 3" id="KW-0808">Transferase</keyword>
<dbReference type="Gene3D" id="3.40.50.150">
    <property type="entry name" value="Vaccinia Virus protein VP39"/>
    <property type="match status" value="1"/>
</dbReference>
<dbReference type="Proteomes" id="UP000319555">
    <property type="component" value="Unassembled WGS sequence"/>
</dbReference>
<accession>A0A521E6S7</accession>